<feature type="transmembrane region" description="Helical" evidence="11">
    <location>
        <begin position="12"/>
        <end position="29"/>
    </location>
</feature>
<evidence type="ECO:0000256" key="7">
    <source>
        <dbReference type="ARBA" id="ARBA00022989"/>
    </source>
</evidence>
<keyword evidence="9 11" id="KW-0472">Membrane</keyword>
<feature type="compositionally biased region" description="Polar residues" evidence="10">
    <location>
        <begin position="723"/>
        <end position="734"/>
    </location>
</feature>
<evidence type="ECO:0000256" key="3">
    <source>
        <dbReference type="ARBA" id="ARBA00009105"/>
    </source>
</evidence>
<evidence type="ECO:0000256" key="5">
    <source>
        <dbReference type="ARBA" id="ARBA00022692"/>
    </source>
</evidence>
<evidence type="ECO:0000313" key="13">
    <source>
        <dbReference type="Proteomes" id="UP000030161"/>
    </source>
</evidence>
<comment type="caution">
    <text evidence="12">The sequence shown here is derived from an EMBL/GenBank/DDBJ whole genome shotgun (WGS) entry which is preliminary data.</text>
</comment>
<dbReference type="GO" id="GO:0000139">
    <property type="term" value="C:Golgi membrane"/>
    <property type="evidence" value="ECO:0007669"/>
    <property type="project" value="UniProtKB-SubCell"/>
</dbReference>
<protein>
    <recommendedName>
        <fullName evidence="14">Alpha-1,2-mannosyltransferase</fullName>
    </recommendedName>
</protein>
<evidence type="ECO:0000256" key="10">
    <source>
        <dbReference type="SAM" id="MobiDB-lite"/>
    </source>
</evidence>
<dbReference type="Proteomes" id="UP000030161">
    <property type="component" value="Unassembled WGS sequence"/>
</dbReference>
<name>A0AB34PM23_CANAX</name>
<evidence type="ECO:0000256" key="11">
    <source>
        <dbReference type="SAM" id="Phobius"/>
    </source>
</evidence>
<evidence type="ECO:0000256" key="8">
    <source>
        <dbReference type="ARBA" id="ARBA00023034"/>
    </source>
</evidence>
<dbReference type="InterPro" id="IPR029044">
    <property type="entry name" value="Nucleotide-diphossugar_trans"/>
</dbReference>
<feature type="region of interest" description="Disordered" evidence="10">
    <location>
        <begin position="723"/>
        <end position="756"/>
    </location>
</feature>
<comment type="subcellular location">
    <subcellularLocation>
        <location evidence="1">Golgi apparatus membrane</location>
        <topology evidence="1">Single-pass type II membrane protein</topology>
    </subcellularLocation>
</comment>
<evidence type="ECO:0000313" key="12">
    <source>
        <dbReference type="EMBL" id="KGR04680.1"/>
    </source>
</evidence>
<dbReference type="PANTHER" id="PTHR31646:SF1">
    <property type="entry name" value="ALPHA-1,2-MANNOSYLTRANSFERASE MNN2"/>
    <property type="match status" value="1"/>
</dbReference>
<evidence type="ECO:0000256" key="4">
    <source>
        <dbReference type="ARBA" id="ARBA00022679"/>
    </source>
</evidence>
<evidence type="ECO:0008006" key="14">
    <source>
        <dbReference type="Google" id="ProtNLM"/>
    </source>
</evidence>
<dbReference type="EMBL" id="AJIX01000041">
    <property type="protein sequence ID" value="KGR04680.1"/>
    <property type="molecule type" value="Genomic_DNA"/>
</dbReference>
<evidence type="ECO:0000256" key="1">
    <source>
        <dbReference type="ARBA" id="ARBA00004323"/>
    </source>
</evidence>
<dbReference type="InterPro" id="IPR022751">
    <property type="entry name" value="Alpha_mannosyltransferase"/>
</dbReference>
<keyword evidence="8" id="KW-0333">Golgi apparatus</keyword>
<accession>A0AB34PM23</accession>
<dbReference type="PANTHER" id="PTHR31646">
    <property type="entry name" value="ALPHA-1,2-MANNOSYLTRANSFERASE MNN2"/>
    <property type="match status" value="1"/>
</dbReference>
<dbReference type="Pfam" id="PF11051">
    <property type="entry name" value="Mannosyl_trans3"/>
    <property type="match status" value="1"/>
</dbReference>
<gene>
    <name evidence="12" type="ORF">MG3_05307</name>
</gene>
<dbReference type="AlphaFoldDB" id="A0AB34PM23"/>
<keyword evidence="5 11" id="KW-0812">Transmembrane</keyword>
<evidence type="ECO:0000256" key="6">
    <source>
        <dbReference type="ARBA" id="ARBA00022968"/>
    </source>
</evidence>
<keyword evidence="4" id="KW-0808">Transferase</keyword>
<dbReference type="GO" id="GO:0046354">
    <property type="term" value="P:mannan biosynthetic process"/>
    <property type="evidence" value="ECO:0007669"/>
    <property type="project" value="TreeGrafter"/>
</dbReference>
<sequence length="756" mass="87235">MSLRRLSPSHLILGTLVLGVIIFNLYVLTSTHEDIKKVKGPTYHTSDNTKIQSHISNYDSEEYVDRLTAEIEDAKKEELISEIRKKLEIQEKPGVIQKLKTELRMKYIDDIKNHLKQEITEQYSNEIFKQYAFSFDIYSKKVDEYALQLENSLKPASCLAILQQAEKDTDSIPDLENYLTKANDKYFKRQEYWRYLLKDILLNNKPKCEPLTKEEKGEKLNPTYQWDARIISEQYLLGSKLTIPGEKFRALRNAHDQVVKQLKSLPDPPSQFISGHGIVVNGGGNMIGSALTAIANMRERGSQLPVELILDTKQEYDKQICEELLPKKLNGKCVIVEEQVGKEVFDIINEKFSRKIMGLLVSSFDHIIAMDADNLAIKNVDNLLFTEPYLSTKMILWPDLWVKLTSPLYYKIARIEPGEIVDRFGIPNDASFAEYITKDKQSEVHYHDLDNLPSTISVETGQMVFSKREHLKSLLLALYYNINGKDFYIDLLYQGAYGEGDRETIVPALHVMNERYSLTNHKVHILGYDAPNGKYSETTLGQTDPRDGFEFYQDWRKFLTSRKLDTRLNPFQSGGYTSDLMKQFHDYKRQIYQDKQYEDEAAVHRMITYKLPSILFLHCNHPKIDPLKNSKEADAEFGVYSRRNMGLPDKVEKLLEGKDWELRFHTISQWVACEAISKSSLYWEKIAGKSQQQVCESVGKYIEFLKKDTFDNEATKLTILNQLGEKSQPKQPEINNNNNNNNNDDDNGKNKQGAAS</sequence>
<reference evidence="12 13" key="1">
    <citation type="submission" date="2013-12" db="EMBL/GenBank/DDBJ databases">
        <title>The Genome Sequence of Candida albicans P78048.</title>
        <authorList>
            <consortium name="The Broad Institute Genome Sequencing Platform"/>
            <consortium name="The Broad Institute Genome Sequencing Center for Infectious Disease"/>
            <person name="Cuomo C."/>
            <person name="Bennett R."/>
            <person name="Hirakawa M."/>
            <person name="Noverr M."/>
            <person name="Mitchell A."/>
            <person name="Young S.K."/>
            <person name="Zeng Q."/>
            <person name="Gargeya S."/>
            <person name="Fitzgerald M."/>
            <person name="Abouelleil A."/>
            <person name="Alvarado L."/>
            <person name="Berlin A.M."/>
            <person name="Chapman S.B."/>
            <person name="Dewar J."/>
            <person name="Goldberg J."/>
            <person name="Griggs A."/>
            <person name="Gujja S."/>
            <person name="Hansen M."/>
            <person name="Howarth C."/>
            <person name="Imamovic A."/>
            <person name="Larimer J."/>
            <person name="McCowan C."/>
            <person name="Murphy C."/>
            <person name="Pearson M."/>
            <person name="Priest M."/>
            <person name="Roberts A."/>
            <person name="Saif S."/>
            <person name="Shea T."/>
            <person name="Sykes S."/>
            <person name="Wortman J."/>
            <person name="Nusbaum C."/>
            <person name="Birren B."/>
        </authorList>
    </citation>
    <scope>NUCLEOTIDE SEQUENCE [LARGE SCALE GENOMIC DNA]</scope>
    <source>
        <strain evidence="12 13">P78048</strain>
    </source>
</reference>
<keyword evidence="7 11" id="KW-1133">Transmembrane helix</keyword>
<keyword evidence="6" id="KW-0735">Signal-anchor</keyword>
<evidence type="ECO:0000256" key="9">
    <source>
        <dbReference type="ARBA" id="ARBA00023136"/>
    </source>
</evidence>
<dbReference type="GO" id="GO:0000026">
    <property type="term" value="F:alpha-1,2-mannosyltransferase activity"/>
    <property type="evidence" value="ECO:0007669"/>
    <property type="project" value="TreeGrafter"/>
</dbReference>
<evidence type="ECO:0000256" key="2">
    <source>
        <dbReference type="ARBA" id="ARBA00004922"/>
    </source>
</evidence>
<organism evidence="12 13">
    <name type="scientific">Candida albicans P78048</name>
    <dbReference type="NCBI Taxonomy" id="1094989"/>
    <lineage>
        <taxon>Eukaryota</taxon>
        <taxon>Fungi</taxon>
        <taxon>Dikarya</taxon>
        <taxon>Ascomycota</taxon>
        <taxon>Saccharomycotina</taxon>
        <taxon>Pichiomycetes</taxon>
        <taxon>Debaryomycetaceae</taxon>
        <taxon>Candida/Lodderomyces clade</taxon>
        <taxon>Candida</taxon>
    </lineage>
</organism>
<comment type="similarity">
    <text evidence="3">Belongs to the MNN1/MNT family.</text>
</comment>
<comment type="pathway">
    <text evidence="2">Protein modification; protein glycosylation.</text>
</comment>
<dbReference type="SUPFAM" id="SSF53448">
    <property type="entry name" value="Nucleotide-diphospho-sugar transferases"/>
    <property type="match status" value="1"/>
</dbReference>
<proteinExistence type="inferred from homology"/>